<comment type="similarity">
    <text evidence="2">Belongs to the binding-protein-dependent transport system permease family. CysTW subfamily.</text>
</comment>
<evidence type="ECO:0000313" key="11">
    <source>
        <dbReference type="Proteomes" id="UP000391919"/>
    </source>
</evidence>
<dbReference type="GO" id="GO:0006865">
    <property type="term" value="P:amino acid transport"/>
    <property type="evidence" value="ECO:0007669"/>
    <property type="project" value="UniProtKB-KW"/>
</dbReference>
<dbReference type="InterPro" id="IPR051204">
    <property type="entry name" value="ABC_transp_perm/SBD"/>
</dbReference>
<dbReference type="RefSeq" id="WP_151680664.1">
    <property type="nucleotide sequence ID" value="NZ_BKZP01000021.1"/>
</dbReference>
<keyword evidence="5" id="KW-0029">Amino-acid transport</keyword>
<feature type="transmembrane region" description="Helical" evidence="8">
    <location>
        <begin position="136"/>
        <end position="163"/>
    </location>
</feature>
<evidence type="ECO:0000259" key="9">
    <source>
        <dbReference type="PROSITE" id="PS50928"/>
    </source>
</evidence>
<keyword evidence="6 8" id="KW-1133">Transmembrane helix</keyword>
<evidence type="ECO:0000256" key="8">
    <source>
        <dbReference type="RuleBase" id="RU363032"/>
    </source>
</evidence>
<feature type="transmembrane region" description="Helical" evidence="8">
    <location>
        <begin position="55"/>
        <end position="79"/>
    </location>
</feature>
<gene>
    <name evidence="10" type="primary">opuCD</name>
    <name evidence="10" type="ORF">BpJC7_10990</name>
</gene>
<dbReference type="FunFam" id="1.10.3720.10:FF:000001">
    <property type="entry name" value="Glycine betaine ABC transporter, permease"/>
    <property type="match status" value="1"/>
</dbReference>
<feature type="transmembrane region" description="Helical" evidence="8">
    <location>
        <begin position="183"/>
        <end position="205"/>
    </location>
</feature>
<keyword evidence="7 8" id="KW-0472">Membrane</keyword>
<dbReference type="InterPro" id="IPR035906">
    <property type="entry name" value="MetI-like_sf"/>
</dbReference>
<evidence type="ECO:0000256" key="1">
    <source>
        <dbReference type="ARBA" id="ARBA00004651"/>
    </source>
</evidence>
<organism evidence="10 11">
    <name type="scientific">Weizmannia acidilactici</name>
    <dbReference type="NCBI Taxonomy" id="2607726"/>
    <lineage>
        <taxon>Bacteria</taxon>
        <taxon>Bacillati</taxon>
        <taxon>Bacillota</taxon>
        <taxon>Bacilli</taxon>
        <taxon>Bacillales</taxon>
        <taxon>Bacillaceae</taxon>
        <taxon>Heyndrickxia</taxon>
    </lineage>
</organism>
<protein>
    <submittedName>
        <fullName evidence="10">Carnitine transport permease OpuCD</fullName>
    </submittedName>
</protein>
<evidence type="ECO:0000256" key="3">
    <source>
        <dbReference type="ARBA" id="ARBA00022448"/>
    </source>
</evidence>
<dbReference type="Pfam" id="PF00528">
    <property type="entry name" value="BPD_transp_1"/>
    <property type="match status" value="1"/>
</dbReference>
<keyword evidence="11" id="KW-1185">Reference proteome</keyword>
<dbReference type="Gene3D" id="1.10.3720.10">
    <property type="entry name" value="MetI-like"/>
    <property type="match status" value="1"/>
</dbReference>
<keyword evidence="4 8" id="KW-0812">Transmembrane</keyword>
<evidence type="ECO:0000256" key="6">
    <source>
        <dbReference type="ARBA" id="ARBA00022989"/>
    </source>
</evidence>
<dbReference type="GO" id="GO:0031460">
    <property type="term" value="P:glycine betaine transport"/>
    <property type="evidence" value="ECO:0007669"/>
    <property type="project" value="TreeGrafter"/>
</dbReference>
<proteinExistence type="inferred from homology"/>
<dbReference type="CDD" id="cd06261">
    <property type="entry name" value="TM_PBP2"/>
    <property type="match status" value="1"/>
</dbReference>
<reference evidence="10 11" key="1">
    <citation type="submission" date="2019-09" db="EMBL/GenBank/DDBJ databases">
        <title>Draft genome sequence of Bacillus sp. JC-7.</title>
        <authorList>
            <person name="Tanaka N."/>
            <person name="Shiwa Y."/>
            <person name="Fujita N."/>
            <person name="Tanasupawat S."/>
        </authorList>
    </citation>
    <scope>NUCLEOTIDE SEQUENCE [LARGE SCALE GENOMIC DNA]</scope>
    <source>
        <strain evidence="10 11">JC-7</strain>
    </source>
</reference>
<feature type="transmembrane region" description="Helical" evidence="8">
    <location>
        <begin position="26"/>
        <end position="48"/>
    </location>
</feature>
<evidence type="ECO:0000313" key="10">
    <source>
        <dbReference type="EMBL" id="GER69796.1"/>
    </source>
</evidence>
<evidence type="ECO:0000256" key="4">
    <source>
        <dbReference type="ARBA" id="ARBA00022692"/>
    </source>
</evidence>
<dbReference type="Proteomes" id="UP000391919">
    <property type="component" value="Unassembled WGS sequence"/>
</dbReference>
<comment type="subcellular location">
    <subcellularLocation>
        <location evidence="1 8">Cell membrane</location>
        <topology evidence="1 8">Multi-pass membrane protein</topology>
    </subcellularLocation>
</comment>
<dbReference type="GO" id="GO:0055085">
    <property type="term" value="P:transmembrane transport"/>
    <property type="evidence" value="ECO:0007669"/>
    <property type="project" value="InterPro"/>
</dbReference>
<dbReference type="PROSITE" id="PS50928">
    <property type="entry name" value="ABC_TM1"/>
    <property type="match status" value="1"/>
</dbReference>
<dbReference type="GO" id="GO:0005886">
    <property type="term" value="C:plasma membrane"/>
    <property type="evidence" value="ECO:0007669"/>
    <property type="project" value="UniProtKB-SubCell"/>
</dbReference>
<comment type="caution">
    <text evidence="10">The sequence shown here is derived from an EMBL/GenBank/DDBJ whole genome shotgun (WGS) entry which is preliminary data.</text>
</comment>
<dbReference type="PANTHER" id="PTHR30177">
    <property type="entry name" value="GLYCINE BETAINE/L-PROLINE TRANSPORT SYSTEM PERMEASE PROTEIN PROW"/>
    <property type="match status" value="1"/>
</dbReference>
<dbReference type="EMBL" id="BKZQ01000011">
    <property type="protein sequence ID" value="GER69796.1"/>
    <property type="molecule type" value="Genomic_DNA"/>
</dbReference>
<keyword evidence="3 8" id="KW-0813">Transport</keyword>
<dbReference type="PANTHER" id="PTHR30177:SF4">
    <property type="entry name" value="OSMOPROTECTANT IMPORT PERMEASE PROTEIN OSMW"/>
    <property type="match status" value="1"/>
</dbReference>
<dbReference type="InterPro" id="IPR000515">
    <property type="entry name" value="MetI-like"/>
</dbReference>
<dbReference type="AlphaFoldDB" id="A0A5J4J479"/>
<evidence type="ECO:0000256" key="2">
    <source>
        <dbReference type="ARBA" id="ARBA00007069"/>
    </source>
</evidence>
<dbReference type="SUPFAM" id="SSF161098">
    <property type="entry name" value="MetI-like"/>
    <property type="match status" value="1"/>
</dbReference>
<sequence>METLKGILDYYAQNGSYVWMQFYRHFLMSAYGVLFAAVVAIPLGIFMARRRKLSSWILAIANIIQTIPSLAMLSMLMLVMGLGTNTVVLSLFLYSLLPILKNTYTGITSVDQFLLESGKAMGMTKFQILRMVELPLALSVIMAGLRTALVIAIGIAAMGTFVGAGGLGDIIVRGTSVSNGTNMILAGAIPTALMAVAADFFMAQIERRLSPVKKKSRKQTGIGTAA</sequence>
<evidence type="ECO:0000256" key="5">
    <source>
        <dbReference type="ARBA" id="ARBA00022970"/>
    </source>
</evidence>
<evidence type="ECO:0000256" key="7">
    <source>
        <dbReference type="ARBA" id="ARBA00023136"/>
    </source>
</evidence>
<accession>A0A5J4J479</accession>
<name>A0A5J4J479_9BACI</name>
<feature type="domain" description="ABC transmembrane type-1" evidence="9">
    <location>
        <begin position="22"/>
        <end position="202"/>
    </location>
</feature>